<sequence length="473" mass="53862">MSNTTLSPGQSSQPVSSVKPFPFLSLPSEIRNQIYEMVLCDVQEPELPDGLDIPSTLAIAKKNIHPQLLRTCRRIHDEAKYVMLTKNLFVEVQLCGPGRNLNYNFFDLICLWRVPILRVKRWTTPGEQFFNGCVMRHQVSSTGGSSIWEVPRADSILLLHRNLNKLRAAIMQTQFFIATYINGTSVHEVTLLNPFVPKSTIGKEFELSGRNASGRQFSVETLRNKRQALLSPYSPSFQEGLSFTVEDRTRDNTGHRLIHSKKADPTMSAESVMEDLNQLTEIGNNHHAQGIWGYAAAFYEFVDYKIAVLMSQPNTAIVKLFVEEGEMLEDQIAEFYSTICYYRAKNAVNAMQQFVHSNPDELEDLFDTVRNMGAISRASHLFPTFTQSPMRNADHLYLQAVAYRLMGDQCKLNMDMALEKVESGLAIIPDHPELTIEKRVIVRQILLTRLDFSKMLAFDDVWKDPSFSLRLEI</sequence>
<evidence type="ECO:0000313" key="1">
    <source>
        <dbReference type="EMBL" id="KAJ8064162.1"/>
    </source>
</evidence>
<dbReference type="PANTHER" id="PTHR42085:SF2">
    <property type="entry name" value="F-BOX DOMAIN-CONTAINING PROTEIN"/>
    <property type="match status" value="1"/>
</dbReference>
<dbReference type="InterPro" id="IPR038883">
    <property type="entry name" value="AN11006-like"/>
</dbReference>
<evidence type="ECO:0000313" key="2">
    <source>
        <dbReference type="Proteomes" id="UP001152300"/>
    </source>
</evidence>
<accession>A0A9X0AJX7</accession>
<dbReference type="PANTHER" id="PTHR42085">
    <property type="entry name" value="F-BOX DOMAIN-CONTAINING PROTEIN"/>
    <property type="match status" value="1"/>
</dbReference>
<organism evidence="1 2">
    <name type="scientific">Sclerotinia nivalis</name>
    <dbReference type="NCBI Taxonomy" id="352851"/>
    <lineage>
        <taxon>Eukaryota</taxon>
        <taxon>Fungi</taxon>
        <taxon>Dikarya</taxon>
        <taxon>Ascomycota</taxon>
        <taxon>Pezizomycotina</taxon>
        <taxon>Leotiomycetes</taxon>
        <taxon>Helotiales</taxon>
        <taxon>Sclerotiniaceae</taxon>
        <taxon>Sclerotinia</taxon>
    </lineage>
</organism>
<dbReference type="EMBL" id="JAPEIS010000007">
    <property type="protein sequence ID" value="KAJ8064162.1"/>
    <property type="molecule type" value="Genomic_DNA"/>
</dbReference>
<keyword evidence="2" id="KW-1185">Reference proteome</keyword>
<gene>
    <name evidence="1" type="ORF">OCU04_006514</name>
</gene>
<proteinExistence type="predicted"/>
<comment type="caution">
    <text evidence="1">The sequence shown here is derived from an EMBL/GenBank/DDBJ whole genome shotgun (WGS) entry which is preliminary data.</text>
</comment>
<dbReference type="Proteomes" id="UP001152300">
    <property type="component" value="Unassembled WGS sequence"/>
</dbReference>
<dbReference type="OrthoDB" id="5229512at2759"/>
<protein>
    <submittedName>
        <fullName evidence="1">Uncharacterized protein</fullName>
    </submittedName>
</protein>
<name>A0A9X0AJX7_9HELO</name>
<reference evidence="1" key="1">
    <citation type="submission" date="2022-11" db="EMBL/GenBank/DDBJ databases">
        <title>Genome Resource of Sclerotinia nivalis Strain SnTB1, a Plant Pathogen Isolated from American Ginseng.</title>
        <authorList>
            <person name="Fan S."/>
        </authorList>
    </citation>
    <scope>NUCLEOTIDE SEQUENCE</scope>
    <source>
        <strain evidence="1">SnTB1</strain>
    </source>
</reference>
<dbReference type="AlphaFoldDB" id="A0A9X0AJX7"/>